<accession>A0ABQ5I8K9</accession>
<comment type="caution">
    <text evidence="2">The sequence shown here is derived from an EMBL/GenBank/DDBJ whole genome shotgun (WGS) entry which is preliminary data.</text>
</comment>
<keyword evidence="3" id="KW-1185">Reference proteome</keyword>
<dbReference type="Proteomes" id="UP001151760">
    <property type="component" value="Unassembled WGS sequence"/>
</dbReference>
<name>A0ABQ5I8K9_9ASTR</name>
<reference evidence="2" key="2">
    <citation type="submission" date="2022-01" db="EMBL/GenBank/DDBJ databases">
        <authorList>
            <person name="Yamashiro T."/>
            <person name="Shiraishi A."/>
            <person name="Satake H."/>
            <person name="Nakayama K."/>
        </authorList>
    </citation>
    <scope>NUCLEOTIDE SEQUENCE</scope>
</reference>
<evidence type="ECO:0000256" key="1">
    <source>
        <dbReference type="SAM" id="MobiDB-lite"/>
    </source>
</evidence>
<evidence type="ECO:0000313" key="3">
    <source>
        <dbReference type="Proteomes" id="UP001151760"/>
    </source>
</evidence>
<reference evidence="2" key="1">
    <citation type="journal article" date="2022" name="Int. J. Mol. Sci.">
        <title>Draft Genome of Tanacetum Coccineum: Genomic Comparison of Closely Related Tanacetum-Family Plants.</title>
        <authorList>
            <person name="Yamashiro T."/>
            <person name="Shiraishi A."/>
            <person name="Nakayama K."/>
            <person name="Satake H."/>
        </authorList>
    </citation>
    <scope>NUCLEOTIDE SEQUENCE</scope>
</reference>
<dbReference type="EMBL" id="BQNB010020446">
    <property type="protein sequence ID" value="GJT96044.1"/>
    <property type="molecule type" value="Genomic_DNA"/>
</dbReference>
<evidence type="ECO:0000313" key="2">
    <source>
        <dbReference type="EMBL" id="GJT96044.1"/>
    </source>
</evidence>
<feature type="region of interest" description="Disordered" evidence="1">
    <location>
        <begin position="166"/>
        <end position="188"/>
    </location>
</feature>
<gene>
    <name evidence="2" type="ORF">Tco_1091562</name>
</gene>
<proteinExistence type="predicted"/>
<feature type="compositionally biased region" description="Basic and acidic residues" evidence="1">
    <location>
        <begin position="172"/>
        <end position="181"/>
    </location>
</feature>
<protein>
    <submittedName>
        <fullName evidence="2">Uncharacterized protein</fullName>
    </submittedName>
</protein>
<sequence>MTCLSIYKLVRSAPDGCFGNCGRKAQKRHPVVRPKRPFLPTVFLSKNSCSNHDSIPPTCPLLWVIRGGETIVTPYLSMTFANWSLQNRFRNPTYDGTRQPNLAKRDLRNLQTTRASLVGSLCSAICIKETGIKDLFGSEICTMVSPAGSNMARHASRMVESSLPCTNTARSLDSHKSKQERGPSQSSV</sequence>
<organism evidence="2 3">
    <name type="scientific">Tanacetum coccineum</name>
    <dbReference type="NCBI Taxonomy" id="301880"/>
    <lineage>
        <taxon>Eukaryota</taxon>
        <taxon>Viridiplantae</taxon>
        <taxon>Streptophyta</taxon>
        <taxon>Embryophyta</taxon>
        <taxon>Tracheophyta</taxon>
        <taxon>Spermatophyta</taxon>
        <taxon>Magnoliopsida</taxon>
        <taxon>eudicotyledons</taxon>
        <taxon>Gunneridae</taxon>
        <taxon>Pentapetalae</taxon>
        <taxon>asterids</taxon>
        <taxon>campanulids</taxon>
        <taxon>Asterales</taxon>
        <taxon>Asteraceae</taxon>
        <taxon>Asteroideae</taxon>
        <taxon>Anthemideae</taxon>
        <taxon>Anthemidinae</taxon>
        <taxon>Tanacetum</taxon>
    </lineage>
</organism>